<gene>
    <name evidence="1" type="ORF">DLM78_22080</name>
</gene>
<accession>A0A8B3CMT2</accession>
<protein>
    <submittedName>
        <fullName evidence="1">Uncharacterized protein</fullName>
    </submittedName>
</protein>
<sequence>MPINSYQSPFNDNKLIMNFINDLLLMVRSYFTLRGIQIPEDDNLEKTLLLYLNSISKLVSAKPRNIQPSKEFSDKRSRLNSEDQIAISEILEKIKSGNDFEGHLSQKAFNPEDNDLLLNDWKINHLHISNKKKSASDFFYELANLLLFIFFSPECAYLIDIRPHKERYVFAKKELIKILYSNWPEILEPYRLWGVGPDSLNLNEENRQKFRNLGLNRMITIEDKVYVPIGGGISSNGTNIMDVFEVDRILDQLPLIEKHFQDTNFEEIKNAFKANKIQIPPTIDLRLVGVGDTFVFRELFSGIQIHWNFGP</sequence>
<organism evidence="1 2">
    <name type="scientific">Leptospira stimsonii</name>
    <dbReference type="NCBI Taxonomy" id="2202203"/>
    <lineage>
        <taxon>Bacteria</taxon>
        <taxon>Pseudomonadati</taxon>
        <taxon>Spirochaetota</taxon>
        <taxon>Spirochaetia</taxon>
        <taxon>Leptospirales</taxon>
        <taxon>Leptospiraceae</taxon>
        <taxon>Leptospira</taxon>
    </lineage>
</organism>
<dbReference type="Proteomes" id="UP000266669">
    <property type="component" value="Unassembled WGS sequence"/>
</dbReference>
<name>A0A8B3CMT2_9LEPT</name>
<proteinExistence type="predicted"/>
<comment type="caution">
    <text evidence="1">The sequence shown here is derived from an EMBL/GenBank/DDBJ whole genome shotgun (WGS) entry which is preliminary data.</text>
</comment>
<evidence type="ECO:0000313" key="1">
    <source>
        <dbReference type="EMBL" id="RHX83389.1"/>
    </source>
</evidence>
<reference evidence="2" key="1">
    <citation type="submission" date="2018-05" db="EMBL/GenBank/DDBJ databases">
        <title>Leptospira yasudae sp. nov. and Leptospira stimsonii sp. nov., two pathogenic species of the genus Leptospira isolated from environmental sources.</title>
        <authorList>
            <person name="Casanovas-Massana A."/>
            <person name="Hamond C."/>
            <person name="Santos L.A."/>
            <person name="Hacker K.P."/>
            <person name="Balassiano I."/>
            <person name="Medeiros M.A."/>
            <person name="Reis M.G."/>
            <person name="Ko A.I."/>
            <person name="Wunder E.A."/>
        </authorList>
    </citation>
    <scope>NUCLEOTIDE SEQUENCE [LARGE SCALE GENOMIC DNA]</scope>
    <source>
        <strain evidence="2">AMB6-RJ</strain>
    </source>
</reference>
<dbReference type="EMBL" id="QHCS01000009">
    <property type="protein sequence ID" value="RHX83389.1"/>
    <property type="molecule type" value="Genomic_DNA"/>
</dbReference>
<dbReference type="AlphaFoldDB" id="A0A8B3CMT2"/>
<evidence type="ECO:0000313" key="2">
    <source>
        <dbReference type="Proteomes" id="UP000266669"/>
    </source>
</evidence>